<organism evidence="1 2">
    <name type="scientific">Fusarium ambrosium</name>
    <dbReference type="NCBI Taxonomy" id="131363"/>
    <lineage>
        <taxon>Eukaryota</taxon>
        <taxon>Fungi</taxon>
        <taxon>Dikarya</taxon>
        <taxon>Ascomycota</taxon>
        <taxon>Pezizomycotina</taxon>
        <taxon>Sordariomycetes</taxon>
        <taxon>Hypocreomycetidae</taxon>
        <taxon>Hypocreales</taxon>
        <taxon>Nectriaceae</taxon>
        <taxon>Fusarium</taxon>
        <taxon>Fusarium solani species complex</taxon>
    </lineage>
</organism>
<comment type="caution">
    <text evidence="1">The sequence shown here is derived from an EMBL/GenBank/DDBJ whole genome shotgun (WGS) entry which is preliminary data.</text>
</comment>
<feature type="non-terminal residue" evidence="1">
    <location>
        <position position="1"/>
    </location>
</feature>
<keyword evidence="2" id="KW-1185">Reference proteome</keyword>
<dbReference type="Proteomes" id="UP000288429">
    <property type="component" value="Unassembled WGS sequence"/>
</dbReference>
<evidence type="ECO:0000313" key="1">
    <source>
        <dbReference type="EMBL" id="RSL86217.1"/>
    </source>
</evidence>
<reference evidence="1 2" key="1">
    <citation type="submission" date="2017-06" db="EMBL/GenBank/DDBJ databases">
        <title>Cmopartive genomic analysis of Ambrosia Fusariam Clade fungi.</title>
        <authorList>
            <person name="Stajich J.E."/>
            <person name="Carrillo J."/>
            <person name="Kijimoto T."/>
            <person name="Eskalen A."/>
            <person name="O'Donnell K."/>
            <person name="Kasson M."/>
        </authorList>
    </citation>
    <scope>NUCLEOTIDE SEQUENCE [LARGE SCALE GENOMIC DNA]</scope>
    <source>
        <strain evidence="1 2">NRRL 20438</strain>
    </source>
</reference>
<proteinExistence type="predicted"/>
<name>A0A428S8Q9_9HYPO</name>
<sequence length="58" mass="6618">SYPSYQYNLVTLKHIIFHSRSIALSMSLASRMYWPCAKRGRMGASSAELQPTRTRPTV</sequence>
<gene>
    <name evidence="1" type="ORF">CDV31_016425</name>
</gene>
<evidence type="ECO:0000313" key="2">
    <source>
        <dbReference type="Proteomes" id="UP000288429"/>
    </source>
</evidence>
<protein>
    <submittedName>
        <fullName evidence="1">Uncharacterized protein</fullName>
    </submittedName>
</protein>
<dbReference type="EMBL" id="NIZV01000537">
    <property type="protein sequence ID" value="RSL86217.1"/>
    <property type="molecule type" value="Genomic_DNA"/>
</dbReference>
<dbReference type="AlphaFoldDB" id="A0A428S8Q9"/>
<accession>A0A428S8Q9</accession>